<protein>
    <submittedName>
        <fullName evidence="4">FAD-binding protein</fullName>
    </submittedName>
</protein>
<dbReference type="SUPFAM" id="SSF56176">
    <property type="entry name" value="FAD-binding/transporter-associated domain-like"/>
    <property type="match status" value="1"/>
</dbReference>
<proteinExistence type="predicted"/>
<dbReference type="InterPro" id="IPR010031">
    <property type="entry name" value="FAD_lactone_oxidase-like"/>
</dbReference>
<dbReference type="Gene3D" id="3.30.43.10">
    <property type="entry name" value="Uridine Diphospho-n-acetylenolpyruvylglucosamine Reductase, domain 2"/>
    <property type="match status" value="1"/>
</dbReference>
<dbReference type="InterPro" id="IPR016167">
    <property type="entry name" value="FAD-bd_PCMH_sub1"/>
</dbReference>
<evidence type="ECO:0000256" key="1">
    <source>
        <dbReference type="ARBA" id="ARBA00023002"/>
    </source>
</evidence>
<feature type="transmembrane region" description="Helical" evidence="2">
    <location>
        <begin position="689"/>
        <end position="713"/>
    </location>
</feature>
<feature type="transmembrane region" description="Helical" evidence="2">
    <location>
        <begin position="719"/>
        <end position="741"/>
    </location>
</feature>
<dbReference type="Pfam" id="PF04030">
    <property type="entry name" value="ALO"/>
    <property type="match status" value="1"/>
</dbReference>
<accession>A0ABU2LD11</accession>
<evidence type="ECO:0000313" key="4">
    <source>
        <dbReference type="EMBL" id="MDT0309460.1"/>
    </source>
</evidence>
<dbReference type="EMBL" id="JAVREN010000038">
    <property type="protein sequence ID" value="MDT0309460.1"/>
    <property type="molecule type" value="Genomic_DNA"/>
</dbReference>
<dbReference type="PANTHER" id="PTHR43762:SF1">
    <property type="entry name" value="D-ARABINONO-1,4-LACTONE OXIDASE"/>
    <property type="match status" value="1"/>
</dbReference>
<dbReference type="InterPro" id="IPR028994">
    <property type="entry name" value="Integrin_alpha_N"/>
</dbReference>
<name>A0ABU2LD11_9ACTN</name>
<keyword evidence="2" id="KW-0472">Membrane</keyword>
<evidence type="ECO:0000259" key="3">
    <source>
        <dbReference type="PROSITE" id="PS51387"/>
    </source>
</evidence>
<dbReference type="InterPro" id="IPR007173">
    <property type="entry name" value="ALO_C"/>
</dbReference>
<keyword evidence="5" id="KW-1185">Reference proteome</keyword>
<evidence type="ECO:0000313" key="5">
    <source>
        <dbReference type="Proteomes" id="UP001183388"/>
    </source>
</evidence>
<dbReference type="RefSeq" id="WP_311632421.1">
    <property type="nucleotide sequence ID" value="NZ_JAVREN010000038.1"/>
</dbReference>
<keyword evidence="2" id="KW-1133">Transmembrane helix</keyword>
<dbReference type="InterPro" id="IPR016169">
    <property type="entry name" value="FAD-bd_PCMH_sub2"/>
</dbReference>
<keyword evidence="1" id="KW-0560">Oxidoreductase</keyword>
<sequence length="984" mass="104058">MTALGVLGLDGASGELTARAVHPRGRWVDGWNLHPTHHHIRAVADLDGDGRDEAVVVSDWGIGILAHDGVAFRCPFGAPRGTAFGRWEWDAPTRTGRDRILGAGRFTSEAGAGAELLVWSETGIATLARTAEGLTATRRHLSGARWEGWTLEPRETHCWGRGRFGDGPHHGLVLTTPRRLGIVSLERGAAIAVGADGERLGGWTLRTATDRVRLVADLDGDGQDELLVTGTGGVAVLKPVGGRFVALAVSPGASGPDSWAGAAVLRAEGGPAEAVLNDHRGLHVLRLSGTSLVRRAFAPNGSRVDGWLVDSFVNHLLSVGDVTGGGGGDFLIRSPWGMALLGVGEDGRFRCRAGRPNGSMLGRWRLAGSDVVAGSGRFTRAGGAAELLMVKPFDQTAPAPRFVATEFVNWHRNVRRSLPTARPADLAGLVAAVRAAAPGVGVAGSGWSFTDCVASEGTRSLIDTSALREVLHGVVPEALDDRPGRTDRHLLHVEAGIKLHDLNCRLDGLGWAMPTLGGSRGQSLAGALGTGVHGADVSLPPIADAVRAVHLVGAGGQQWWIEPATAPLTSRQGLDRAKARGHLDPSVRQVWDDEWFNALLVSMGCAGVIYSVVLAARPAFRLRTTTTAESWPAAQRRVADLAFRDRRPRYLEINVNPADGGCRVTVREETTERVSPPAGGGGGEVPIGLVAAAAGLLGPTALGGGLGALGLVLAAVGDYVARVTAEVTLLLAIPFVGVWLAHERAAQALRPVADAHRLLVELHLLAVDPHDARRVAELLPTVVNLLWAIGFFVVPGRTLVDGFQAMLTARERPEGTAVGASFRVMTGQPGCGADGAQSHDETARLVQSFEYAVPDTRAVAFTDRLIAEIAALRRGPDALVVNLNLRFTGRTRATLGMQRFERTCHVEIYTFRGMRGNAAFHRRLAVVVAEFGAVPHWGQLHGAAEAGPFARDGAARRWRAVMRSLSGGDEAFWSGFARARGLLP</sequence>
<dbReference type="Gene3D" id="3.30.465.10">
    <property type="match status" value="1"/>
</dbReference>
<comment type="caution">
    <text evidence="4">The sequence shown here is derived from an EMBL/GenBank/DDBJ whole genome shotgun (WGS) entry which is preliminary data.</text>
</comment>
<dbReference type="Pfam" id="PF01565">
    <property type="entry name" value="FAD_binding_4"/>
    <property type="match status" value="1"/>
</dbReference>
<keyword evidence="2" id="KW-0812">Transmembrane</keyword>
<dbReference type="SUPFAM" id="SSF69318">
    <property type="entry name" value="Integrin alpha N-terminal domain"/>
    <property type="match status" value="1"/>
</dbReference>
<gene>
    <name evidence="4" type="ORF">RM780_21220</name>
</gene>
<dbReference type="InterPro" id="IPR016166">
    <property type="entry name" value="FAD-bd_PCMH"/>
</dbReference>
<organism evidence="4 5">
    <name type="scientific">Streptomyces boetiae</name>
    <dbReference type="NCBI Taxonomy" id="3075541"/>
    <lineage>
        <taxon>Bacteria</taxon>
        <taxon>Bacillati</taxon>
        <taxon>Actinomycetota</taxon>
        <taxon>Actinomycetes</taxon>
        <taxon>Kitasatosporales</taxon>
        <taxon>Streptomycetaceae</taxon>
        <taxon>Streptomyces</taxon>
    </lineage>
</organism>
<reference evidence="5" key="1">
    <citation type="submission" date="2023-07" db="EMBL/GenBank/DDBJ databases">
        <title>30 novel species of actinomycetes from the DSMZ collection.</title>
        <authorList>
            <person name="Nouioui I."/>
        </authorList>
    </citation>
    <scope>NUCLEOTIDE SEQUENCE [LARGE SCALE GENOMIC DNA]</scope>
    <source>
        <strain evidence="5">DSM 44917</strain>
    </source>
</reference>
<dbReference type="PANTHER" id="PTHR43762">
    <property type="entry name" value="L-GULONOLACTONE OXIDASE"/>
    <property type="match status" value="1"/>
</dbReference>
<dbReference type="PROSITE" id="PS51387">
    <property type="entry name" value="FAD_PCMH"/>
    <property type="match status" value="1"/>
</dbReference>
<evidence type="ECO:0000256" key="2">
    <source>
        <dbReference type="SAM" id="Phobius"/>
    </source>
</evidence>
<feature type="domain" description="FAD-binding PCMH-type" evidence="3">
    <location>
        <begin position="411"/>
        <end position="619"/>
    </location>
</feature>
<dbReference type="Proteomes" id="UP001183388">
    <property type="component" value="Unassembled WGS sequence"/>
</dbReference>
<dbReference type="InterPro" id="IPR036318">
    <property type="entry name" value="FAD-bd_PCMH-like_sf"/>
</dbReference>
<dbReference type="Gene3D" id="3.30.70.2520">
    <property type="match status" value="1"/>
</dbReference>
<dbReference type="InterPro" id="IPR006094">
    <property type="entry name" value="Oxid_FAD_bind_N"/>
</dbReference>